<comment type="function">
    <text evidence="2">Involved in the biosynthesis of 5-hydroxyectoine, called compatible solute, which helps organisms to survive extreme osmotic stress by acting as a highly soluble organic osmolyte. Catalyzes the 2-oxoglutarate-dependent selective hydroxylation of L-ectoine to yield (4S,5S)-5-hydroxyectoine.</text>
</comment>
<dbReference type="InterPro" id="IPR008775">
    <property type="entry name" value="Phytyl_CoA_dOase-like"/>
</dbReference>
<accession>A0A563E0S8</accession>
<evidence type="ECO:0000313" key="13">
    <source>
        <dbReference type="Proteomes" id="UP000320244"/>
    </source>
</evidence>
<comment type="cofactor">
    <cofactor evidence="1">
        <name>Fe(2+)</name>
        <dbReference type="ChEBI" id="CHEBI:29033"/>
    </cofactor>
</comment>
<evidence type="ECO:0000256" key="3">
    <source>
        <dbReference type="ARBA" id="ARBA00007851"/>
    </source>
</evidence>
<dbReference type="EC" id="1.14.11.55" evidence="10"/>
<evidence type="ECO:0000256" key="10">
    <source>
        <dbReference type="NCBIfam" id="TIGR02408"/>
    </source>
</evidence>
<evidence type="ECO:0000256" key="7">
    <source>
        <dbReference type="ARBA" id="ARBA00023002"/>
    </source>
</evidence>
<evidence type="ECO:0000256" key="8">
    <source>
        <dbReference type="ARBA" id="ARBA00023004"/>
    </source>
</evidence>
<evidence type="ECO:0000313" key="12">
    <source>
        <dbReference type="EMBL" id="TWP35833.1"/>
    </source>
</evidence>
<dbReference type="Gene3D" id="2.60.120.620">
    <property type="entry name" value="q2cbj1_9rhob like domain"/>
    <property type="match status" value="1"/>
</dbReference>
<dbReference type="OrthoDB" id="2573519at2"/>
<reference evidence="12 13" key="2">
    <citation type="submission" date="2019-08" db="EMBL/GenBank/DDBJ databases">
        <title>Jejuicoccus antrihumi gen. nov., sp. nov., a new member of the family Dermacoccaceae isolated from a cave.</title>
        <authorList>
            <person name="Schumann P."/>
            <person name="Kim I.S."/>
        </authorList>
    </citation>
    <scope>NUCLEOTIDE SEQUENCE [LARGE SCALE GENOMIC DNA]</scope>
    <source>
        <strain evidence="12 13">C5-26</strain>
    </source>
</reference>
<keyword evidence="6" id="KW-0223">Dioxygenase</keyword>
<comment type="caution">
    <text evidence="12">The sequence shown here is derived from an EMBL/GenBank/DDBJ whole genome shotgun (WGS) entry which is preliminary data.</text>
</comment>
<evidence type="ECO:0000256" key="2">
    <source>
        <dbReference type="ARBA" id="ARBA00004063"/>
    </source>
</evidence>
<reference evidence="12 13" key="1">
    <citation type="submission" date="2019-05" db="EMBL/GenBank/DDBJ databases">
        <authorList>
            <person name="Lee S.D."/>
        </authorList>
    </citation>
    <scope>NUCLEOTIDE SEQUENCE [LARGE SCALE GENOMIC DNA]</scope>
    <source>
        <strain evidence="12 13">C5-26</strain>
    </source>
</reference>
<dbReference type="InterPro" id="IPR012774">
    <property type="entry name" value="EctD"/>
</dbReference>
<comment type="subunit">
    <text evidence="4">Homodimer.</text>
</comment>
<dbReference type="PANTHER" id="PTHR20883">
    <property type="entry name" value="PHYTANOYL-COA DIOXYGENASE DOMAIN CONTAINING 1"/>
    <property type="match status" value="1"/>
</dbReference>
<dbReference type="NCBIfam" id="TIGR02408">
    <property type="entry name" value="ectoine_ThpD"/>
    <property type="match status" value="1"/>
</dbReference>
<evidence type="ECO:0000256" key="6">
    <source>
        <dbReference type="ARBA" id="ARBA00022964"/>
    </source>
</evidence>
<dbReference type="AlphaFoldDB" id="A0A563E0S8"/>
<dbReference type="GO" id="GO:0016706">
    <property type="term" value="F:2-oxoglutarate-dependent dioxygenase activity"/>
    <property type="evidence" value="ECO:0007669"/>
    <property type="project" value="InterPro"/>
</dbReference>
<evidence type="ECO:0000256" key="9">
    <source>
        <dbReference type="ARBA" id="ARBA00049228"/>
    </source>
</evidence>
<organism evidence="12 13">
    <name type="scientific">Leekyejoonella antrihumi</name>
    <dbReference type="NCBI Taxonomy" id="1660198"/>
    <lineage>
        <taxon>Bacteria</taxon>
        <taxon>Bacillati</taxon>
        <taxon>Actinomycetota</taxon>
        <taxon>Actinomycetes</taxon>
        <taxon>Micrococcales</taxon>
        <taxon>Dermacoccaceae</taxon>
        <taxon>Leekyejoonella</taxon>
    </lineage>
</organism>
<keyword evidence="8" id="KW-0408">Iron</keyword>
<comment type="similarity">
    <text evidence="3">Belongs to the PhyH family. EctD subfamily.</text>
</comment>
<dbReference type="GO" id="GO:0005506">
    <property type="term" value="F:iron ion binding"/>
    <property type="evidence" value="ECO:0007669"/>
    <property type="project" value="UniProtKB-ARBA"/>
</dbReference>
<dbReference type="Proteomes" id="UP000320244">
    <property type="component" value="Unassembled WGS sequence"/>
</dbReference>
<feature type="region of interest" description="Disordered" evidence="11">
    <location>
        <begin position="300"/>
        <end position="321"/>
    </location>
</feature>
<keyword evidence="7 12" id="KW-0560">Oxidoreductase</keyword>
<protein>
    <recommendedName>
        <fullName evidence="10">Ectoine hydroxylase</fullName>
        <ecNumber evidence="10">1.14.11.55</ecNumber>
    </recommendedName>
</protein>
<dbReference type="Pfam" id="PF05721">
    <property type="entry name" value="PhyH"/>
    <property type="match status" value="1"/>
</dbReference>
<comment type="catalytic activity">
    <reaction evidence="9">
        <text>L-ectoine + 2-oxoglutarate + O2 = 5-hydroxyectoine + succinate + CO2</text>
        <dbReference type="Rhea" id="RHEA:45740"/>
        <dbReference type="ChEBI" id="CHEBI:15379"/>
        <dbReference type="ChEBI" id="CHEBI:16526"/>
        <dbReference type="ChEBI" id="CHEBI:16810"/>
        <dbReference type="ChEBI" id="CHEBI:30031"/>
        <dbReference type="ChEBI" id="CHEBI:58515"/>
        <dbReference type="ChEBI" id="CHEBI:85413"/>
        <dbReference type="EC" id="1.14.11.55"/>
    </reaction>
</comment>
<dbReference type="PANTHER" id="PTHR20883:SF48">
    <property type="entry name" value="ECTOINE DIOXYGENASE"/>
    <property type="match status" value="1"/>
</dbReference>
<evidence type="ECO:0000256" key="1">
    <source>
        <dbReference type="ARBA" id="ARBA00001954"/>
    </source>
</evidence>
<evidence type="ECO:0000256" key="4">
    <source>
        <dbReference type="ARBA" id="ARBA00011738"/>
    </source>
</evidence>
<name>A0A563E0S8_9MICO</name>
<evidence type="ECO:0000256" key="5">
    <source>
        <dbReference type="ARBA" id="ARBA00022723"/>
    </source>
</evidence>
<dbReference type="EMBL" id="VCQV01000016">
    <property type="protein sequence ID" value="TWP35833.1"/>
    <property type="molecule type" value="Genomic_DNA"/>
</dbReference>
<keyword evidence="5" id="KW-0479">Metal-binding</keyword>
<dbReference type="SUPFAM" id="SSF51197">
    <property type="entry name" value="Clavaminate synthase-like"/>
    <property type="match status" value="1"/>
</dbReference>
<gene>
    <name evidence="12" type="primary">thpD</name>
    <name evidence="12" type="ORF">FGL98_12575</name>
</gene>
<sequence length="321" mass="35442">MPRGNRLARRSCCRLGHRCRHEEDYVSATATTDTYPTRAGQAQVIPRENEVVFGAAADGPFAADELDSFAEKGYALIDRLVAVGELDGLRAELNRLSDDPEVRADERTVVEAKSQEVRSIFDVHRTSDVFGRIARDPRVVDRARQLLGSEVYIHQSRVNFKPGFDGKEFSWHSDFETWHAEDGMPAPRAVSISISLTDNYSFNGPLMIMPGSHQEFISCVGQTPDDNYKSSLVMQGAGTPDRDTLTKFADRYGIDVLEGQAGGAIMFDSNCMHASNGNVTPFARSNIFIVYNSVENTPKQPYAAPAPRPSFLGSRDFTPVG</sequence>
<keyword evidence="13" id="KW-1185">Reference proteome</keyword>
<evidence type="ECO:0000256" key="11">
    <source>
        <dbReference type="SAM" id="MobiDB-lite"/>
    </source>
</evidence>
<proteinExistence type="inferred from homology"/>